<proteinExistence type="inferred from homology"/>
<keyword evidence="5" id="KW-0378">Hydrolase</keyword>
<dbReference type="GO" id="GO:0004222">
    <property type="term" value="F:metalloendopeptidase activity"/>
    <property type="evidence" value="ECO:0007669"/>
    <property type="project" value="InterPro"/>
</dbReference>
<dbReference type="Gene3D" id="3.30.830.10">
    <property type="entry name" value="Metalloenzyme, LuxS/M16 peptidase-like"/>
    <property type="match status" value="3"/>
</dbReference>
<feature type="chain" id="PRO_5040881432" evidence="9">
    <location>
        <begin position="19"/>
        <end position="913"/>
    </location>
</feature>
<dbReference type="InterPro" id="IPR050626">
    <property type="entry name" value="Peptidase_M16"/>
</dbReference>
<dbReference type="EMBL" id="JAPHVQ010000002">
    <property type="protein sequence ID" value="MDE8034224.1"/>
    <property type="molecule type" value="Genomic_DNA"/>
</dbReference>
<dbReference type="AlphaFoldDB" id="A0A9X4G1N7"/>
<keyword evidence="7" id="KW-0482">Metalloprotease</keyword>
<evidence type="ECO:0000256" key="1">
    <source>
        <dbReference type="ARBA" id="ARBA00001947"/>
    </source>
</evidence>
<dbReference type="Proteomes" id="UP001142444">
    <property type="component" value="Unassembled WGS sequence"/>
</dbReference>
<dbReference type="GO" id="GO:0006508">
    <property type="term" value="P:proteolysis"/>
    <property type="evidence" value="ECO:0007669"/>
    <property type="project" value="UniProtKB-KW"/>
</dbReference>
<evidence type="ECO:0000259" key="11">
    <source>
        <dbReference type="Pfam" id="PF05193"/>
    </source>
</evidence>
<sequence>MRFILTALALFMASSASYAEKSEPIQGQLENGLKYTILPLHNEKGHLEIRLRVNAGSVDENDDQVGVAHMVEHLVFRGTHAHPNGLMPYLHEQKWVRAKNYNAVTTTDSTTYLLTPPATSGLEQSFYSLSQMVFHANLTQEDLDDERKIIMEEWRQGLGVGATMNEQRTAAVRADSRYARHRVIGTQESIQSMPASQLQQFYQTWYVPNNMNLLVVGDVEPEKAKAEIQRYFGEVKAKALPKRDYLEPALKERLLINKIQDPRSGVSQIAYIFRFDESKSRSQTEDGRYQRLLDRLALSSLIQRLRNQADVLPKGVSAVVPRKSDIGRNSVALAIFASVEPTAHQLGLKQIIEEIERIKRFPLSQEELDKQKAPIFAQIENAKKHDGDRDFQKWMQVMVDTVLVDKPFLTQPEIANLTEPMLKKISVEEVNQRIQDWFNAKDRLVNYQPPRKTQITPITEAIVNELQAQVEKSEIAAPQKEKEIVPMSLETVVGKGTIISEQSFDAQQVKYWMLSNGDKVVWLKSPLAKDRTLFMAQSSAGFKAQGLGIWQSQIASQLIEQNAPLDWEIEQLVRWKELNKINLSIKQTATKLSFDGSAENGKLAELLRLYYAYQKETKVKEGLDETKESIARTIDVQNEKSDETERLKAISKLRFNLEKVDDTLPNKASLAQLTEKELNEQWAKMVSVPTTFYLMNDMNEADVKKLVAELLADLPRDKRLNSTQTLPVDGKAQAEFAMNLEPKDDVRLWSFTPHQWQGKDAMLVSLVRNIATTKLKNTLRDQQLGVYSLRFDSTLNPETQRVESELSFVANPDLTDKLVEQARLVLSDLANQITEEDVQQAKAMFVQAEKGRLNEPRTWLSRLILSDEQFGNPQYLSDMQQLTDEISVEKVKAMAGNIYNPNSEKLFVTTPKK</sequence>
<dbReference type="RefSeq" id="WP_275217435.1">
    <property type="nucleotide sequence ID" value="NZ_JAPHVQ010000002.1"/>
</dbReference>
<evidence type="ECO:0000256" key="2">
    <source>
        <dbReference type="ARBA" id="ARBA00007261"/>
    </source>
</evidence>
<feature type="signal peptide" evidence="9">
    <location>
        <begin position="1"/>
        <end position="18"/>
    </location>
</feature>
<feature type="domain" description="Peptidase M16 C-terminal" evidence="11">
    <location>
        <begin position="691"/>
        <end position="844"/>
    </location>
</feature>
<evidence type="ECO:0000313" key="12">
    <source>
        <dbReference type="EMBL" id="MDE8034224.1"/>
    </source>
</evidence>
<feature type="domain" description="Peptidase M16 C-terminal" evidence="11">
    <location>
        <begin position="195"/>
        <end position="373"/>
    </location>
</feature>
<keyword evidence="3" id="KW-0645">Protease</keyword>
<accession>A0A9X4G1N7</accession>
<dbReference type="Pfam" id="PF00675">
    <property type="entry name" value="Peptidase_M16"/>
    <property type="match status" value="1"/>
</dbReference>
<dbReference type="InterPro" id="IPR007863">
    <property type="entry name" value="Peptidase_M16_C"/>
</dbReference>
<keyword evidence="6" id="KW-0862">Zinc</keyword>
<keyword evidence="4" id="KW-0479">Metal-binding</keyword>
<dbReference type="PROSITE" id="PS00143">
    <property type="entry name" value="INSULINASE"/>
    <property type="match status" value="1"/>
</dbReference>
<dbReference type="PANTHER" id="PTHR43690">
    <property type="entry name" value="NARDILYSIN"/>
    <property type="match status" value="1"/>
</dbReference>
<dbReference type="InterPro" id="IPR011249">
    <property type="entry name" value="Metalloenz_LuxS/M16"/>
</dbReference>
<reference evidence="12" key="1">
    <citation type="submission" date="2022-11" db="EMBL/GenBank/DDBJ databases">
        <authorList>
            <person name="Kamali M."/>
            <person name="Peak L."/>
            <person name="Go Y.Y."/>
            <person name="Balasuriya U.B.R."/>
            <person name="Carossino M."/>
        </authorList>
    </citation>
    <scope>NUCLEOTIDE SEQUENCE</scope>
    <source>
        <strain evidence="12">4524</strain>
    </source>
</reference>
<evidence type="ECO:0000256" key="8">
    <source>
        <dbReference type="RuleBase" id="RU004447"/>
    </source>
</evidence>
<dbReference type="SUPFAM" id="SSF63411">
    <property type="entry name" value="LuxS/MPP-like metallohydrolase"/>
    <property type="match status" value="3"/>
</dbReference>
<gene>
    <name evidence="12" type="ORF">OQ257_03465</name>
</gene>
<dbReference type="InterPro" id="IPR011765">
    <property type="entry name" value="Pept_M16_N"/>
</dbReference>
<evidence type="ECO:0000256" key="3">
    <source>
        <dbReference type="ARBA" id="ARBA00022670"/>
    </source>
</evidence>
<dbReference type="PANTHER" id="PTHR43690:SF17">
    <property type="entry name" value="PROTEIN YHJJ"/>
    <property type="match status" value="1"/>
</dbReference>
<dbReference type="GO" id="GO:0046872">
    <property type="term" value="F:metal ion binding"/>
    <property type="evidence" value="ECO:0007669"/>
    <property type="project" value="UniProtKB-KW"/>
</dbReference>
<dbReference type="Pfam" id="PF05193">
    <property type="entry name" value="Peptidase_M16_C"/>
    <property type="match status" value="2"/>
</dbReference>
<comment type="similarity">
    <text evidence="2 8">Belongs to the peptidase M16 family.</text>
</comment>
<evidence type="ECO:0000313" key="13">
    <source>
        <dbReference type="Proteomes" id="UP001142444"/>
    </source>
</evidence>
<protein>
    <submittedName>
        <fullName evidence="12">Insulinase family protein</fullName>
    </submittedName>
</protein>
<comment type="cofactor">
    <cofactor evidence="1">
        <name>Zn(2+)</name>
        <dbReference type="ChEBI" id="CHEBI:29105"/>
    </cofactor>
</comment>
<evidence type="ECO:0000256" key="5">
    <source>
        <dbReference type="ARBA" id="ARBA00022801"/>
    </source>
</evidence>
<feature type="domain" description="Peptidase M16 N-terminal" evidence="10">
    <location>
        <begin position="48"/>
        <end position="154"/>
    </location>
</feature>
<evidence type="ECO:0000259" key="10">
    <source>
        <dbReference type="Pfam" id="PF00675"/>
    </source>
</evidence>
<dbReference type="InterPro" id="IPR001431">
    <property type="entry name" value="Pept_M16_Zn_BS"/>
</dbReference>
<evidence type="ECO:0000256" key="4">
    <source>
        <dbReference type="ARBA" id="ARBA00022723"/>
    </source>
</evidence>
<reference evidence="12" key="2">
    <citation type="journal article" date="2023" name="Pathogens">
        <title>Pathological Features and Genomic Characterization of an Actinobacillus equuli subsp. equuli Bearing Unique Virulence-Associated Genes from an Adult Horse with Pleuropneumonia.</title>
        <authorList>
            <person name="Kamali M."/>
            <person name="Carossino M."/>
            <person name="Del Piero F."/>
            <person name="Peak L."/>
            <person name="Mitchell M.S."/>
            <person name="Willette J."/>
            <person name="Baker R."/>
            <person name="Li F."/>
            <person name="Kenez A."/>
            <person name="Balasuriya U.B.R."/>
            <person name="Go Y.Y."/>
        </authorList>
    </citation>
    <scope>NUCLEOTIDE SEQUENCE</scope>
    <source>
        <strain evidence="12">4524</strain>
    </source>
</reference>
<organism evidence="12 13">
    <name type="scientific">Actinobacillus equuli subsp. equuli</name>
    <dbReference type="NCBI Taxonomy" id="202947"/>
    <lineage>
        <taxon>Bacteria</taxon>
        <taxon>Pseudomonadati</taxon>
        <taxon>Pseudomonadota</taxon>
        <taxon>Gammaproteobacteria</taxon>
        <taxon>Pasteurellales</taxon>
        <taxon>Pasteurellaceae</taxon>
        <taxon>Actinobacillus</taxon>
    </lineage>
</organism>
<evidence type="ECO:0000256" key="9">
    <source>
        <dbReference type="SAM" id="SignalP"/>
    </source>
</evidence>
<evidence type="ECO:0000256" key="7">
    <source>
        <dbReference type="ARBA" id="ARBA00023049"/>
    </source>
</evidence>
<comment type="caution">
    <text evidence="12">The sequence shown here is derived from an EMBL/GenBank/DDBJ whole genome shotgun (WGS) entry which is preliminary data.</text>
</comment>
<keyword evidence="13" id="KW-1185">Reference proteome</keyword>
<keyword evidence="9" id="KW-0732">Signal</keyword>
<evidence type="ECO:0000256" key="6">
    <source>
        <dbReference type="ARBA" id="ARBA00022833"/>
    </source>
</evidence>
<name>A0A9X4G1N7_ACTEU</name>